<organism evidence="4 5">
    <name type="scientific">Variovorax guangxiensis</name>
    <dbReference type="NCBI Taxonomy" id="1775474"/>
    <lineage>
        <taxon>Bacteria</taxon>
        <taxon>Pseudomonadati</taxon>
        <taxon>Pseudomonadota</taxon>
        <taxon>Betaproteobacteria</taxon>
        <taxon>Burkholderiales</taxon>
        <taxon>Comamonadaceae</taxon>
        <taxon>Variovorax</taxon>
    </lineage>
</organism>
<gene>
    <name evidence="4" type="ORF">EAH82_11955</name>
</gene>
<dbReference type="SMART" id="SM00062">
    <property type="entry name" value="PBPb"/>
    <property type="match status" value="1"/>
</dbReference>
<name>A0A502DSF5_9BURK</name>
<dbReference type="Proteomes" id="UP000319212">
    <property type="component" value="Unassembled WGS sequence"/>
</dbReference>
<feature type="chain" id="PRO_5021214079" evidence="2">
    <location>
        <begin position="27"/>
        <end position="281"/>
    </location>
</feature>
<keyword evidence="1 2" id="KW-0732">Signal</keyword>
<dbReference type="RefSeq" id="WP_140842115.1">
    <property type="nucleotide sequence ID" value="NZ_RCZI01000003.1"/>
</dbReference>
<sequence>MKFALLRSALAIVALAGPLSGMVASAQTCTPAVAKSELVSEGKLMLSTNPTLPPLQFVDSSGELKGMNLELAAELGKRLCLKVETIRMDFPAMIPALKSARFDGINTGMFFTEERSKVMWTIPFAMAAIDIVAVPGSKRTVASPDALTDLSIGVEADSYQERWLKEREKDNVAKGRKSIKILSFPTASEVMAGLRAGQFDIAAFPNYAGGAFVKAGQATMLLAAQGASPTMMSFRSKPVADAVVKAFNDMVKDGTYDRILDAYGMTKLPEKVIAIRGTGPV</sequence>
<protein>
    <submittedName>
        <fullName evidence="4">ABC transporter substrate-binding protein</fullName>
    </submittedName>
</protein>
<reference evidence="4 5" key="1">
    <citation type="journal article" date="2019" name="Environ. Microbiol.">
        <title>Species interactions and distinct microbial communities in high Arctic permafrost affected cryosols are associated with the CH4 and CO2 gas fluxes.</title>
        <authorList>
            <person name="Altshuler I."/>
            <person name="Hamel J."/>
            <person name="Turney S."/>
            <person name="Magnuson E."/>
            <person name="Levesque R."/>
            <person name="Greer C."/>
            <person name="Whyte L.G."/>
        </authorList>
    </citation>
    <scope>NUCLEOTIDE SEQUENCE [LARGE SCALE GENOMIC DNA]</scope>
    <source>
        <strain evidence="4 5">S06.C</strain>
    </source>
</reference>
<dbReference type="Pfam" id="PF00497">
    <property type="entry name" value="SBP_bac_3"/>
    <property type="match status" value="1"/>
</dbReference>
<dbReference type="AlphaFoldDB" id="A0A502DSF5"/>
<dbReference type="PANTHER" id="PTHR35936">
    <property type="entry name" value="MEMBRANE-BOUND LYTIC MUREIN TRANSGLYCOSYLASE F"/>
    <property type="match status" value="1"/>
</dbReference>
<dbReference type="Gene3D" id="3.40.190.10">
    <property type="entry name" value="Periplasmic binding protein-like II"/>
    <property type="match status" value="2"/>
</dbReference>
<dbReference type="SUPFAM" id="SSF53850">
    <property type="entry name" value="Periplasmic binding protein-like II"/>
    <property type="match status" value="1"/>
</dbReference>
<evidence type="ECO:0000256" key="1">
    <source>
        <dbReference type="ARBA" id="ARBA00022729"/>
    </source>
</evidence>
<dbReference type="EMBL" id="RCZI01000003">
    <property type="protein sequence ID" value="TPG27489.1"/>
    <property type="molecule type" value="Genomic_DNA"/>
</dbReference>
<dbReference type="PANTHER" id="PTHR35936:SF17">
    <property type="entry name" value="ARGININE-BINDING EXTRACELLULAR PROTEIN ARTP"/>
    <property type="match status" value="1"/>
</dbReference>
<evidence type="ECO:0000313" key="5">
    <source>
        <dbReference type="Proteomes" id="UP000319212"/>
    </source>
</evidence>
<feature type="signal peptide" evidence="2">
    <location>
        <begin position="1"/>
        <end position="26"/>
    </location>
</feature>
<evidence type="ECO:0000256" key="2">
    <source>
        <dbReference type="SAM" id="SignalP"/>
    </source>
</evidence>
<proteinExistence type="predicted"/>
<evidence type="ECO:0000313" key="4">
    <source>
        <dbReference type="EMBL" id="TPG27489.1"/>
    </source>
</evidence>
<accession>A0A502DSF5</accession>
<evidence type="ECO:0000259" key="3">
    <source>
        <dbReference type="SMART" id="SM00062"/>
    </source>
</evidence>
<dbReference type="OrthoDB" id="9768183at2"/>
<comment type="caution">
    <text evidence="4">The sequence shown here is derived from an EMBL/GenBank/DDBJ whole genome shotgun (WGS) entry which is preliminary data.</text>
</comment>
<dbReference type="InterPro" id="IPR001638">
    <property type="entry name" value="Solute-binding_3/MltF_N"/>
</dbReference>
<feature type="domain" description="Solute-binding protein family 3/N-terminal" evidence="3">
    <location>
        <begin position="43"/>
        <end position="267"/>
    </location>
</feature>